<keyword evidence="2" id="KW-1185">Reference proteome</keyword>
<gene>
    <name evidence="1" type="ordered locus">Tgr7_2692</name>
</gene>
<organism evidence="1 2">
    <name type="scientific">Thioalkalivibrio sulfidiphilus (strain HL-EbGR7)</name>
    <dbReference type="NCBI Taxonomy" id="396588"/>
    <lineage>
        <taxon>Bacteria</taxon>
        <taxon>Pseudomonadati</taxon>
        <taxon>Pseudomonadota</taxon>
        <taxon>Gammaproteobacteria</taxon>
        <taxon>Chromatiales</taxon>
        <taxon>Ectothiorhodospiraceae</taxon>
        <taxon>Thioalkalivibrio</taxon>
    </lineage>
</organism>
<accession>B8GMV2</accession>
<dbReference type="KEGG" id="tgr:Tgr7_2692"/>
<dbReference type="eggNOG" id="ENOG502ZDYR">
    <property type="taxonomic scope" value="Bacteria"/>
</dbReference>
<dbReference type="RefSeq" id="WP_012639242.1">
    <property type="nucleotide sequence ID" value="NC_011901.1"/>
</dbReference>
<protein>
    <submittedName>
        <fullName evidence="1">Uncharacterized protein</fullName>
    </submittedName>
</protein>
<evidence type="ECO:0000313" key="2">
    <source>
        <dbReference type="Proteomes" id="UP000002383"/>
    </source>
</evidence>
<dbReference type="EMBL" id="CP001339">
    <property type="protein sequence ID" value="ACL73767.1"/>
    <property type="molecule type" value="Genomic_DNA"/>
</dbReference>
<proteinExistence type="predicted"/>
<name>B8GMV2_THISH</name>
<dbReference type="AlphaFoldDB" id="B8GMV2"/>
<evidence type="ECO:0000313" key="1">
    <source>
        <dbReference type="EMBL" id="ACL73767.1"/>
    </source>
</evidence>
<reference evidence="1 2" key="1">
    <citation type="journal article" date="2011" name="Stand. Genomic Sci.">
        <title>Complete genome sequence of 'Thioalkalivibrio sulfidophilus' HL-EbGr7.</title>
        <authorList>
            <person name="Muyzer G."/>
            <person name="Sorokin D.Y."/>
            <person name="Mavromatis K."/>
            <person name="Lapidus A."/>
            <person name="Clum A."/>
            <person name="Ivanova N."/>
            <person name="Pati A."/>
            <person name="d'Haeseleer P."/>
            <person name="Woyke T."/>
            <person name="Kyrpides N.C."/>
        </authorList>
    </citation>
    <scope>NUCLEOTIDE SEQUENCE [LARGE SCALE GENOMIC DNA]</scope>
    <source>
        <strain evidence="1 2">HL-EbGR7</strain>
    </source>
</reference>
<dbReference type="OrthoDB" id="5784058at2"/>
<dbReference type="STRING" id="396588.Tgr7_2692"/>
<dbReference type="HOGENOM" id="CLU_1895250_0_0_6"/>
<sequence>MISAKGREELRTLLGSGLVQDWEGADRTLKQVARMLLSQRPDLMRLYFEPAAWEAITAMEQRQAATTILALLKAAVIAENGSPPIHDASQARFYVTSGLRAYVDAAMDWYRRHPEHCPPGLKDRKPPLLQLTTDN</sequence>
<dbReference type="Proteomes" id="UP000002383">
    <property type="component" value="Chromosome"/>
</dbReference>